<dbReference type="AlphaFoldDB" id="A0A5X0GN71"/>
<evidence type="ECO:0000256" key="1">
    <source>
        <dbReference type="SAM" id="SignalP"/>
    </source>
</evidence>
<sequence>MKNKSLTLIATALLLSGCAVQRMNEVKKSADDTGVKASSLIQQMGENYPVVQFKNSQYVNSVPLPKAKYDAPPQVVNCQVVYKTGQPQDIFQFAQDMSEQCHIRVRVTPDAA</sequence>
<organism evidence="2">
    <name type="scientific">Salmonella enterica subsp. enterica serovar Pomona</name>
    <dbReference type="NCBI Taxonomy" id="570935"/>
    <lineage>
        <taxon>Bacteria</taxon>
        <taxon>Pseudomonadati</taxon>
        <taxon>Pseudomonadota</taxon>
        <taxon>Gammaproteobacteria</taxon>
        <taxon>Enterobacterales</taxon>
        <taxon>Enterobacteriaceae</taxon>
        <taxon>Salmonella</taxon>
    </lineage>
</organism>
<reference evidence="2" key="1">
    <citation type="submission" date="2018-09" db="EMBL/GenBank/DDBJ databases">
        <authorList>
            <person name="Ashton P.M."/>
            <person name="Dallman T."/>
            <person name="Nair S."/>
            <person name="De Pinna E."/>
            <person name="Peters T."/>
            <person name="Grant K."/>
        </authorList>
    </citation>
    <scope>NUCLEOTIDE SEQUENCE</scope>
    <source>
        <strain evidence="2">243839</strain>
    </source>
</reference>
<protein>
    <submittedName>
        <fullName evidence="2">PilN family type IVB pilus formation outer membrane protein</fullName>
    </submittedName>
</protein>
<evidence type="ECO:0000313" key="2">
    <source>
        <dbReference type="EMBL" id="EBY7405969.1"/>
    </source>
</evidence>
<dbReference type="PROSITE" id="PS51257">
    <property type="entry name" value="PROKAR_LIPOPROTEIN"/>
    <property type="match status" value="1"/>
</dbReference>
<dbReference type="EMBL" id="AAHOXJ010000056">
    <property type="protein sequence ID" value="EBY7405969.1"/>
    <property type="molecule type" value="Genomic_DNA"/>
</dbReference>
<gene>
    <name evidence="2" type="ORF">D6J37_23800</name>
</gene>
<feature type="chain" id="PRO_5025004867" evidence="1">
    <location>
        <begin position="22"/>
        <end position="112"/>
    </location>
</feature>
<accession>A0A5X0GN71</accession>
<comment type="caution">
    <text evidence="2">The sequence shown here is derived from an EMBL/GenBank/DDBJ whole genome shotgun (WGS) entry which is preliminary data.</text>
</comment>
<proteinExistence type="predicted"/>
<name>A0A5X0GN71_SALET</name>
<keyword evidence="1" id="KW-0732">Signal</keyword>
<feature type="non-terminal residue" evidence="2">
    <location>
        <position position="112"/>
    </location>
</feature>
<feature type="signal peptide" evidence="1">
    <location>
        <begin position="1"/>
        <end position="21"/>
    </location>
</feature>